<name>A0ABQ9X654_9EUKA</name>
<evidence type="ECO:0000313" key="2">
    <source>
        <dbReference type="Proteomes" id="UP001281761"/>
    </source>
</evidence>
<protein>
    <submittedName>
        <fullName evidence="1">Uncharacterized protein</fullName>
    </submittedName>
</protein>
<dbReference type="EMBL" id="JARBJD010000206">
    <property type="protein sequence ID" value="KAK2947252.1"/>
    <property type="molecule type" value="Genomic_DNA"/>
</dbReference>
<evidence type="ECO:0000313" key="1">
    <source>
        <dbReference type="EMBL" id="KAK2947252.1"/>
    </source>
</evidence>
<proteinExistence type="predicted"/>
<reference evidence="1 2" key="1">
    <citation type="journal article" date="2022" name="bioRxiv">
        <title>Genomics of Preaxostyla Flagellates Illuminates Evolutionary Transitions and the Path Towards Mitochondrial Loss.</title>
        <authorList>
            <person name="Novak L.V.F."/>
            <person name="Treitli S.C."/>
            <person name="Pyrih J."/>
            <person name="Halakuc P."/>
            <person name="Pipaliya S.V."/>
            <person name="Vacek V."/>
            <person name="Brzon O."/>
            <person name="Soukal P."/>
            <person name="Eme L."/>
            <person name="Dacks J.B."/>
            <person name="Karnkowska A."/>
            <person name="Elias M."/>
            <person name="Hampl V."/>
        </authorList>
    </citation>
    <scope>NUCLEOTIDE SEQUENCE [LARGE SCALE GENOMIC DNA]</scope>
    <source>
        <strain evidence="1">NAU3</strain>
        <tissue evidence="1">Gut</tissue>
    </source>
</reference>
<accession>A0ABQ9X654</accession>
<organism evidence="1 2">
    <name type="scientific">Blattamonas nauphoetae</name>
    <dbReference type="NCBI Taxonomy" id="2049346"/>
    <lineage>
        <taxon>Eukaryota</taxon>
        <taxon>Metamonada</taxon>
        <taxon>Preaxostyla</taxon>
        <taxon>Oxymonadida</taxon>
        <taxon>Blattamonas</taxon>
    </lineage>
</organism>
<dbReference type="Proteomes" id="UP001281761">
    <property type="component" value="Unassembled WGS sequence"/>
</dbReference>
<gene>
    <name evidence="1" type="ORF">BLNAU_17813</name>
</gene>
<sequence length="73" mass="8157">MFRLDDTHLHIDRATPAKVVTSDDSPKPSALDPIRHPILLHPMDMMKAHFTKQVIPACHSKYSTASGPHCDEV</sequence>
<comment type="caution">
    <text evidence="1">The sequence shown here is derived from an EMBL/GenBank/DDBJ whole genome shotgun (WGS) entry which is preliminary data.</text>
</comment>
<keyword evidence="2" id="KW-1185">Reference proteome</keyword>